<evidence type="ECO:0008006" key="4">
    <source>
        <dbReference type="Google" id="ProtNLM"/>
    </source>
</evidence>
<dbReference type="PANTHER" id="PTHR46364">
    <property type="entry name" value="OS08G0421900 PROTEIN"/>
    <property type="match status" value="1"/>
</dbReference>
<organism evidence="2 3">
    <name type="scientific">Monosporascus cannonballus</name>
    <dbReference type="NCBI Taxonomy" id="155416"/>
    <lineage>
        <taxon>Eukaryota</taxon>
        <taxon>Fungi</taxon>
        <taxon>Dikarya</taxon>
        <taxon>Ascomycota</taxon>
        <taxon>Pezizomycotina</taxon>
        <taxon>Sordariomycetes</taxon>
        <taxon>Xylariomycetidae</taxon>
        <taxon>Xylariales</taxon>
        <taxon>Xylariales incertae sedis</taxon>
        <taxon>Monosporascus</taxon>
    </lineage>
</organism>
<sequence>MATTRKRPRPEIEETQAECPFIIQPSQRWIDMKQYKSFVLNHVSYYEGNFIFVANGSTVKRQKKSDSDWVAKILEIRASDESHIYVRVYLTYWLDELPSRTQEGKRTIQGRQSYHGQDELIASNHMQVISVYSIAASATVNYWDENKDEVQSALYWRQVLDVRNMRFSPHKSVPIKQEQEEEPKRFLNLNESGAARHSINVDPEEQRTTIKLVKTEHSMAGAVAFGTESKKGGRRRRRKPSAPGTARLYEGLFKAAIKSDSSALVIEISDLRNNVRGEKKWTGYLPGRAMRILFLKRGYYAPGLPVVDAEDSHLNDSSVASGPSDTSDTGCTSHPFSSQISDASPLARLLTKAMPITERLSIIANFERYLLCNISGPIVDLKRAYMTPAAVDMAWPRIWTNRVIPEQVDGEYNIADANGGNILFSYGLMPIQMYLRGARCAIVSIPLVRNRAHPDASGLSIGTGSRTPPTDILAVGKPWVGARNLW</sequence>
<protein>
    <recommendedName>
        <fullName evidence="4">BAH domain-containing protein</fullName>
    </recommendedName>
</protein>
<proteinExistence type="predicted"/>
<comment type="caution">
    <text evidence="2">The sequence shown here is derived from an EMBL/GenBank/DDBJ whole genome shotgun (WGS) entry which is preliminary data.</text>
</comment>
<evidence type="ECO:0000256" key="1">
    <source>
        <dbReference type="SAM" id="MobiDB-lite"/>
    </source>
</evidence>
<dbReference type="InterPro" id="IPR043151">
    <property type="entry name" value="BAH_sf"/>
</dbReference>
<keyword evidence="3" id="KW-1185">Reference proteome</keyword>
<dbReference type="Proteomes" id="UP000294003">
    <property type="component" value="Unassembled WGS sequence"/>
</dbReference>
<reference evidence="2 3" key="1">
    <citation type="submission" date="2018-06" db="EMBL/GenBank/DDBJ databases">
        <title>Complete Genomes of Monosporascus.</title>
        <authorList>
            <person name="Robinson A.J."/>
            <person name="Natvig D.O."/>
        </authorList>
    </citation>
    <scope>NUCLEOTIDE SEQUENCE [LARGE SCALE GENOMIC DNA]</scope>
    <source>
        <strain evidence="2 3">CBS 609.92</strain>
    </source>
</reference>
<feature type="region of interest" description="Disordered" evidence="1">
    <location>
        <begin position="314"/>
        <end position="339"/>
    </location>
</feature>
<name>A0ABY0GW31_9PEZI</name>
<evidence type="ECO:0000313" key="2">
    <source>
        <dbReference type="EMBL" id="RYO76935.1"/>
    </source>
</evidence>
<dbReference type="EMBL" id="QJNS01000522">
    <property type="protein sequence ID" value="RYO76935.1"/>
    <property type="molecule type" value="Genomic_DNA"/>
</dbReference>
<dbReference type="Gene3D" id="2.30.30.490">
    <property type="match status" value="1"/>
</dbReference>
<gene>
    <name evidence="2" type="ORF">DL762_009597</name>
</gene>
<dbReference type="CDD" id="cd04370">
    <property type="entry name" value="BAH"/>
    <property type="match status" value="1"/>
</dbReference>
<feature type="compositionally biased region" description="Polar residues" evidence="1">
    <location>
        <begin position="315"/>
        <end position="339"/>
    </location>
</feature>
<evidence type="ECO:0000313" key="3">
    <source>
        <dbReference type="Proteomes" id="UP000294003"/>
    </source>
</evidence>
<accession>A0ABY0GW31</accession>